<gene>
    <name evidence="2" type="ordered locus">Echvi_1260</name>
</gene>
<accession>L0FXS4</accession>
<feature type="signal peptide" evidence="1">
    <location>
        <begin position="1"/>
        <end position="22"/>
    </location>
</feature>
<dbReference type="HOGENOM" id="CLU_1044829_0_0_10"/>
<evidence type="ECO:0000256" key="1">
    <source>
        <dbReference type="SAM" id="SignalP"/>
    </source>
</evidence>
<keyword evidence="3" id="KW-1185">Reference proteome</keyword>
<dbReference type="RefSeq" id="WP_015265095.1">
    <property type="nucleotide sequence ID" value="NC_019904.1"/>
</dbReference>
<proteinExistence type="predicted"/>
<dbReference type="KEGG" id="evi:Echvi_1260"/>
<sequence>MKNKLYIWFFLLLLLASCTSRQLEKETFSAELGAEKMQALSMLIDSYRRFLSVHYGEFTNQKEKTKHFLEDIFRQRPIAAIRDMPGINETLEALELSGLRKDIYIYEHEMDNYPDYPVKRLMPVNFPDFSLASHHGKTKGPLALLTNSLSSSSSKKTALSFNKDGLFMFALATAKQNDDAFMNYIKLRYKSSEMHPFFSAESFLDKQQSNAPLWFEQLPIIIDIYYKMLLMDERTIDGGLMSTSNDSNFLGFDQLVTELAPEKSNR</sequence>
<dbReference type="OrthoDB" id="838998at2"/>
<reference evidence="3" key="1">
    <citation type="submission" date="2012-02" db="EMBL/GenBank/DDBJ databases">
        <title>The complete genome of Echinicola vietnamensis DSM 17526.</title>
        <authorList>
            <person name="Lucas S."/>
            <person name="Copeland A."/>
            <person name="Lapidus A."/>
            <person name="Glavina del Rio T."/>
            <person name="Dalin E."/>
            <person name="Tice H."/>
            <person name="Bruce D."/>
            <person name="Goodwin L."/>
            <person name="Pitluck S."/>
            <person name="Peters L."/>
            <person name="Ovchinnikova G."/>
            <person name="Teshima H."/>
            <person name="Kyrpides N."/>
            <person name="Mavromatis K."/>
            <person name="Ivanova N."/>
            <person name="Brettin T."/>
            <person name="Detter J.C."/>
            <person name="Han C."/>
            <person name="Larimer F."/>
            <person name="Land M."/>
            <person name="Hauser L."/>
            <person name="Markowitz V."/>
            <person name="Cheng J.-F."/>
            <person name="Hugenholtz P."/>
            <person name="Woyke T."/>
            <person name="Wu D."/>
            <person name="Brambilla E."/>
            <person name="Klenk H.-P."/>
            <person name="Eisen J.A."/>
        </authorList>
    </citation>
    <scope>NUCLEOTIDE SEQUENCE [LARGE SCALE GENOMIC DNA]</scope>
    <source>
        <strain evidence="3">DSM 17526 / LMG 23754 / KMM 6221</strain>
    </source>
</reference>
<dbReference type="Proteomes" id="UP000010796">
    <property type="component" value="Chromosome"/>
</dbReference>
<evidence type="ECO:0000313" key="3">
    <source>
        <dbReference type="Proteomes" id="UP000010796"/>
    </source>
</evidence>
<feature type="chain" id="PRO_5003942888" description="Lipoprotein" evidence="1">
    <location>
        <begin position="23"/>
        <end position="266"/>
    </location>
</feature>
<dbReference type="PROSITE" id="PS51257">
    <property type="entry name" value="PROKAR_LIPOPROTEIN"/>
    <property type="match status" value="1"/>
</dbReference>
<keyword evidence="1" id="KW-0732">Signal</keyword>
<dbReference type="STRING" id="926556.Echvi_1260"/>
<evidence type="ECO:0008006" key="4">
    <source>
        <dbReference type="Google" id="ProtNLM"/>
    </source>
</evidence>
<protein>
    <recommendedName>
        <fullName evidence="4">Lipoprotein</fullName>
    </recommendedName>
</protein>
<evidence type="ECO:0000313" key="2">
    <source>
        <dbReference type="EMBL" id="AGA77531.1"/>
    </source>
</evidence>
<name>L0FXS4_ECHVK</name>
<dbReference type="AlphaFoldDB" id="L0FXS4"/>
<dbReference type="EMBL" id="CP003346">
    <property type="protein sequence ID" value="AGA77531.1"/>
    <property type="molecule type" value="Genomic_DNA"/>
</dbReference>
<organism evidence="2 3">
    <name type="scientific">Echinicola vietnamensis (strain DSM 17526 / LMG 23754 / KMM 6221)</name>
    <dbReference type="NCBI Taxonomy" id="926556"/>
    <lineage>
        <taxon>Bacteria</taxon>
        <taxon>Pseudomonadati</taxon>
        <taxon>Bacteroidota</taxon>
        <taxon>Cytophagia</taxon>
        <taxon>Cytophagales</taxon>
        <taxon>Cyclobacteriaceae</taxon>
        <taxon>Echinicola</taxon>
    </lineage>
</organism>